<sequence>MNMKQKIYILVVALVAMTVSLQAQASSFLRVTYATESGTNADNFSIEGGEIQILDNTVNIVFSGNPEQNRTYLFDDIRSLQFEIQTSTGNLELDVPLVVYTDKAGVLHLRAMESLGLINVYSIAGTLVASVKSDTTEACIDFKEARPGMYIVKTGNQTVKFIK</sequence>
<dbReference type="InterPro" id="IPR026444">
    <property type="entry name" value="Secre_tail"/>
</dbReference>
<gene>
    <name evidence="1" type="ORF">SDC9_37183</name>
</gene>
<name>A0A644VIM1_9ZZZZ</name>
<comment type="caution">
    <text evidence="1">The sequence shown here is derived from an EMBL/GenBank/DDBJ whole genome shotgun (WGS) entry which is preliminary data.</text>
</comment>
<reference evidence="1" key="1">
    <citation type="submission" date="2019-08" db="EMBL/GenBank/DDBJ databases">
        <authorList>
            <person name="Kucharzyk K."/>
            <person name="Murdoch R.W."/>
            <person name="Higgins S."/>
            <person name="Loffler F."/>
        </authorList>
    </citation>
    <scope>NUCLEOTIDE SEQUENCE</scope>
</reference>
<dbReference type="EMBL" id="VSSQ01000321">
    <property type="protein sequence ID" value="MPL91120.1"/>
    <property type="molecule type" value="Genomic_DNA"/>
</dbReference>
<evidence type="ECO:0008006" key="2">
    <source>
        <dbReference type="Google" id="ProtNLM"/>
    </source>
</evidence>
<dbReference type="NCBIfam" id="TIGR04183">
    <property type="entry name" value="Por_Secre_tail"/>
    <property type="match status" value="1"/>
</dbReference>
<organism evidence="1">
    <name type="scientific">bioreactor metagenome</name>
    <dbReference type="NCBI Taxonomy" id="1076179"/>
    <lineage>
        <taxon>unclassified sequences</taxon>
        <taxon>metagenomes</taxon>
        <taxon>ecological metagenomes</taxon>
    </lineage>
</organism>
<dbReference type="AlphaFoldDB" id="A0A644VIM1"/>
<accession>A0A644VIM1</accession>
<evidence type="ECO:0000313" key="1">
    <source>
        <dbReference type="EMBL" id="MPL91120.1"/>
    </source>
</evidence>
<proteinExistence type="predicted"/>
<protein>
    <recommendedName>
        <fullName evidence="2">Secretion system C-terminal sorting domain-containing protein</fullName>
    </recommendedName>
</protein>